<dbReference type="InterPro" id="IPR008965">
    <property type="entry name" value="CBM2/CBM3_carb-bd_dom_sf"/>
</dbReference>
<name>A0A8S1J914_9CHLO</name>
<feature type="transmembrane region" description="Helical" evidence="1">
    <location>
        <begin position="464"/>
        <end position="486"/>
    </location>
</feature>
<dbReference type="InterPro" id="IPR001956">
    <property type="entry name" value="CBM3"/>
</dbReference>
<evidence type="ECO:0000256" key="2">
    <source>
        <dbReference type="SAM" id="SignalP"/>
    </source>
</evidence>
<organism evidence="4 5">
    <name type="scientific">Ostreobium quekettii</name>
    <dbReference type="NCBI Taxonomy" id="121088"/>
    <lineage>
        <taxon>Eukaryota</taxon>
        <taxon>Viridiplantae</taxon>
        <taxon>Chlorophyta</taxon>
        <taxon>core chlorophytes</taxon>
        <taxon>Ulvophyceae</taxon>
        <taxon>TCBD clade</taxon>
        <taxon>Bryopsidales</taxon>
        <taxon>Ostreobineae</taxon>
        <taxon>Ostreobiaceae</taxon>
        <taxon>Ostreobium</taxon>
    </lineage>
</organism>
<reference evidence="4" key="1">
    <citation type="submission" date="2020-12" db="EMBL/GenBank/DDBJ databases">
        <authorList>
            <person name="Iha C."/>
        </authorList>
    </citation>
    <scope>NUCLEOTIDE SEQUENCE</scope>
</reference>
<dbReference type="InterPro" id="IPR036966">
    <property type="entry name" value="CBM3_sf"/>
</dbReference>
<accession>A0A8S1J914</accession>
<feature type="domain" description="CBM3" evidence="3">
    <location>
        <begin position="199"/>
        <end position="390"/>
    </location>
</feature>
<sequence length="518" mass="55829">MASHTLSAAAGRAVGRWLCLAVALLACGCAGAQRAKEGEAGRECFAVVEYAALVEDPEKANLTDSFKGELKVKKIDAKEIVNGSIKLAWTFSAGATLEGKSSITEDPTKFIYSSETVDEQMITLWWNDSAGFSDGSLSTVRFVGEKGNSAPADAGFTNYTMAAPNSVALNDYQCVPIGPEDELVAISKEEANRGDLVLSYMPIELTSFRSSDGFVLPATTFAFRIVNEGSRVVDLKHVRLEYWFDGDDSLLATDAKDLPFKSNCRSSTTNCSLMVTKVRTGQRGVQGAKFKVEISFLEGAGNLPPTQNLPTTEQDVSMSPPFVEAIINITSIKILGQMNSTRDFSYLETEIDANRSFMADIPDFVNHVYAENQRIPVYLKGERVWGSSPEGVQDKVEQVGGSQLQCGSASFGRAGCGLRQQYCCDAKLKVAVPMAPTVPTVFPTAVFVNATVSGTPEGSSIKGLLAPLIGSMIGGFAAILVIAWCWRMAAAVINRRSRSATVDLEQNDNQIKQAYDPM</sequence>
<dbReference type="GO" id="GO:0030248">
    <property type="term" value="F:cellulose binding"/>
    <property type="evidence" value="ECO:0007669"/>
    <property type="project" value="InterPro"/>
</dbReference>
<protein>
    <recommendedName>
        <fullName evidence="3">CBM3 domain-containing protein</fullName>
    </recommendedName>
</protein>
<keyword evidence="2" id="KW-0732">Signal</keyword>
<dbReference type="EMBL" id="CAJHUC010001933">
    <property type="protein sequence ID" value="CAD7702738.1"/>
    <property type="molecule type" value="Genomic_DNA"/>
</dbReference>
<dbReference type="Gene3D" id="2.60.40.710">
    <property type="entry name" value="Endoglucanase-like"/>
    <property type="match status" value="1"/>
</dbReference>
<evidence type="ECO:0000256" key="1">
    <source>
        <dbReference type="SAM" id="Phobius"/>
    </source>
</evidence>
<dbReference type="Proteomes" id="UP000708148">
    <property type="component" value="Unassembled WGS sequence"/>
</dbReference>
<dbReference type="AlphaFoldDB" id="A0A8S1J914"/>
<dbReference type="SUPFAM" id="SSF49384">
    <property type="entry name" value="Carbohydrate-binding domain"/>
    <property type="match status" value="1"/>
</dbReference>
<gene>
    <name evidence="4" type="ORF">OSTQU699_LOCUS8095</name>
</gene>
<keyword evidence="5" id="KW-1185">Reference proteome</keyword>
<dbReference type="PROSITE" id="PS51172">
    <property type="entry name" value="CBM3"/>
    <property type="match status" value="1"/>
</dbReference>
<feature type="signal peptide" evidence="2">
    <location>
        <begin position="1"/>
        <end position="32"/>
    </location>
</feature>
<evidence type="ECO:0000259" key="3">
    <source>
        <dbReference type="PROSITE" id="PS51172"/>
    </source>
</evidence>
<comment type="caution">
    <text evidence="4">The sequence shown here is derived from an EMBL/GenBank/DDBJ whole genome shotgun (WGS) entry which is preliminary data.</text>
</comment>
<evidence type="ECO:0000313" key="4">
    <source>
        <dbReference type="EMBL" id="CAD7702738.1"/>
    </source>
</evidence>
<feature type="chain" id="PRO_5035781737" description="CBM3 domain-containing protein" evidence="2">
    <location>
        <begin position="33"/>
        <end position="518"/>
    </location>
</feature>
<keyword evidence="1" id="KW-0472">Membrane</keyword>
<dbReference type="GO" id="GO:0005975">
    <property type="term" value="P:carbohydrate metabolic process"/>
    <property type="evidence" value="ECO:0007669"/>
    <property type="project" value="InterPro"/>
</dbReference>
<keyword evidence="1" id="KW-0812">Transmembrane</keyword>
<keyword evidence="1" id="KW-1133">Transmembrane helix</keyword>
<dbReference type="OrthoDB" id="10677368at2759"/>
<evidence type="ECO:0000313" key="5">
    <source>
        <dbReference type="Proteomes" id="UP000708148"/>
    </source>
</evidence>
<proteinExistence type="predicted"/>